<dbReference type="AlphaFoldDB" id="A0A022RB49"/>
<dbReference type="PROSITE" id="PS50013">
    <property type="entry name" value="CHROMO_2"/>
    <property type="match status" value="1"/>
</dbReference>
<evidence type="ECO:0000259" key="4">
    <source>
        <dbReference type="PROSITE" id="PS50013"/>
    </source>
</evidence>
<keyword evidence="6" id="KW-1185">Reference proteome</keyword>
<gene>
    <name evidence="5" type="ORF">MIMGU_mgv1a0000882mg</name>
</gene>
<dbReference type="STRING" id="4155.A0A022RB49"/>
<dbReference type="InterPro" id="IPR023780">
    <property type="entry name" value="Chromo_domain"/>
</dbReference>
<keyword evidence="2" id="KW-0067">ATP-binding</keyword>
<dbReference type="Proteomes" id="UP000030748">
    <property type="component" value="Unassembled WGS sequence"/>
</dbReference>
<protein>
    <recommendedName>
        <fullName evidence="4">Chromo domain-containing protein</fullName>
    </recommendedName>
</protein>
<dbReference type="Gene3D" id="2.40.50.40">
    <property type="match status" value="2"/>
</dbReference>
<dbReference type="PANTHER" id="PTHR45623">
    <property type="entry name" value="CHROMODOMAIN-HELICASE-DNA-BINDING PROTEIN 3-RELATED-RELATED"/>
    <property type="match status" value="1"/>
</dbReference>
<evidence type="ECO:0000256" key="3">
    <source>
        <dbReference type="ARBA" id="ARBA00023242"/>
    </source>
</evidence>
<dbReference type="EMBL" id="KI630592">
    <property type="protein sequence ID" value="EYU36170.1"/>
    <property type="molecule type" value="Genomic_DNA"/>
</dbReference>
<accession>A0A022RB49</accession>
<sequence length="233" mass="26965">MNGHENVCALCYKGGELLWIPPLNDSVPGVWHCSQCVKKKILFGVHSVSEGVESIWDVPRRVRQRQYLVTYHGLAHIHNHWVPETQLLLEYSSLVSNFVEKDQAVKWSPEWMVPHRLLLKRYIQDKIYIASSDVISVCNYEWLVKWRGLSYDHATWELEDSYFLSSPLGQKLVKDYEIRCQKAKQEVNKGSIVKLSELPASQSLVNDNDVLKNVNKLREFLLKGQNAVAFNDQ</sequence>
<dbReference type="InterPro" id="IPR000953">
    <property type="entry name" value="Chromo/chromo_shadow_dom"/>
</dbReference>
<name>A0A022RB49_ERYGU</name>
<dbReference type="InterPro" id="IPR016197">
    <property type="entry name" value="Chromo-like_dom_sf"/>
</dbReference>
<keyword evidence="3" id="KW-0539">Nucleus</keyword>
<dbReference type="GO" id="GO:0005524">
    <property type="term" value="F:ATP binding"/>
    <property type="evidence" value="ECO:0007669"/>
    <property type="project" value="UniProtKB-KW"/>
</dbReference>
<proteinExistence type="predicted"/>
<evidence type="ECO:0000313" key="6">
    <source>
        <dbReference type="Proteomes" id="UP000030748"/>
    </source>
</evidence>
<feature type="domain" description="Chromo" evidence="4">
    <location>
        <begin position="122"/>
        <end position="188"/>
    </location>
</feature>
<reference evidence="5 6" key="1">
    <citation type="journal article" date="2013" name="Proc. Natl. Acad. Sci. U.S.A.">
        <title>Fine-scale variation in meiotic recombination in Mimulus inferred from population shotgun sequencing.</title>
        <authorList>
            <person name="Hellsten U."/>
            <person name="Wright K.M."/>
            <person name="Jenkins J."/>
            <person name="Shu S."/>
            <person name="Yuan Y."/>
            <person name="Wessler S.R."/>
            <person name="Schmutz J."/>
            <person name="Willis J.H."/>
            <person name="Rokhsar D.S."/>
        </authorList>
    </citation>
    <scope>NUCLEOTIDE SEQUENCE [LARGE SCALE GENOMIC DNA]</scope>
    <source>
        <strain evidence="6">cv. DUN x IM62</strain>
    </source>
</reference>
<organism evidence="5 6">
    <name type="scientific">Erythranthe guttata</name>
    <name type="common">Yellow monkey flower</name>
    <name type="synonym">Mimulus guttatus</name>
    <dbReference type="NCBI Taxonomy" id="4155"/>
    <lineage>
        <taxon>Eukaryota</taxon>
        <taxon>Viridiplantae</taxon>
        <taxon>Streptophyta</taxon>
        <taxon>Embryophyta</taxon>
        <taxon>Tracheophyta</taxon>
        <taxon>Spermatophyta</taxon>
        <taxon>Magnoliopsida</taxon>
        <taxon>eudicotyledons</taxon>
        <taxon>Gunneridae</taxon>
        <taxon>Pentapetalae</taxon>
        <taxon>asterids</taxon>
        <taxon>lamiids</taxon>
        <taxon>Lamiales</taxon>
        <taxon>Phrymaceae</taxon>
        <taxon>Erythranthe</taxon>
    </lineage>
</organism>
<feature type="non-terminal residue" evidence="5">
    <location>
        <position position="233"/>
    </location>
</feature>
<keyword evidence="1" id="KW-0547">Nucleotide-binding</keyword>
<evidence type="ECO:0000256" key="2">
    <source>
        <dbReference type="ARBA" id="ARBA00022840"/>
    </source>
</evidence>
<evidence type="ECO:0000313" key="5">
    <source>
        <dbReference type="EMBL" id="EYU36170.1"/>
    </source>
</evidence>
<dbReference type="Pfam" id="PF00385">
    <property type="entry name" value="Chromo"/>
    <property type="match status" value="1"/>
</dbReference>
<dbReference type="SMART" id="SM00298">
    <property type="entry name" value="CHROMO"/>
    <property type="match status" value="2"/>
</dbReference>
<dbReference type="SUPFAM" id="SSF54160">
    <property type="entry name" value="Chromo domain-like"/>
    <property type="match status" value="2"/>
</dbReference>
<evidence type="ECO:0000256" key="1">
    <source>
        <dbReference type="ARBA" id="ARBA00022741"/>
    </source>
</evidence>
<dbReference type="PANTHER" id="PTHR45623:SF13">
    <property type="entry name" value="HELICASE PROTEIN MOM1"/>
    <property type="match status" value="1"/>
</dbReference>